<keyword evidence="7" id="KW-0539">Nucleus</keyword>
<name>A0ABD2QL73_9PLAT</name>
<keyword evidence="6" id="KW-0238">DNA-binding</keyword>
<proteinExistence type="predicted"/>
<keyword evidence="5" id="KW-0779">Telomere</keyword>
<comment type="subcellular location">
    <subcellularLocation>
        <location evidence="2">Chromosome</location>
        <location evidence="2">Telomere</location>
    </subcellularLocation>
    <subcellularLocation>
        <location evidence="1">Nucleus</location>
    </subcellularLocation>
</comment>
<evidence type="ECO:0000256" key="6">
    <source>
        <dbReference type="ARBA" id="ARBA00023125"/>
    </source>
</evidence>
<evidence type="ECO:0000256" key="7">
    <source>
        <dbReference type="ARBA" id="ARBA00023242"/>
    </source>
</evidence>
<evidence type="ECO:0000256" key="1">
    <source>
        <dbReference type="ARBA" id="ARBA00004123"/>
    </source>
</evidence>
<comment type="caution">
    <text evidence="9">The sequence shown here is derived from an EMBL/GenBank/DDBJ whole genome shotgun (WGS) entry which is preliminary data.</text>
</comment>
<dbReference type="GO" id="GO:0005634">
    <property type="term" value="C:nucleus"/>
    <property type="evidence" value="ECO:0007669"/>
    <property type="project" value="UniProtKB-SubCell"/>
</dbReference>
<sequence length="410" mass="48128">MSQDSKDKNDQPSIFDDSTWLNGTVLDQTMPSLLIYGTTLKSSKIYHYDKDKPIILDPFCANPYLVQIDTCYQLHKCQEGNDIYKLNNHWVRHVKVCGKIERFEEFDKRVVFLINDGTGTIPVTVFRNSEQENKMKELSNLGKTDFGHQRHLIFRNARVKALENSPSLTSFSDNFNEVDRFLTVRGRLNTYNGRMENHLKTAHFLKENFYSQPFDRDRVTTHLGDSLDLDLIEPNLPLFAGYLNKENIKNFDQYDLLMNSCVINLYNYLKDVSQRKNTTYRRLDSSQVQTFDKSKEWEYLRSQHAFVNALIRRLNQKGFIINNFKNNTDSYTPVEHATELHKHILELLTEAGDKPLECKELYSKLRLSIHSKLYMSFLNRVLNFLLNKQLVRRIGSDHWTIETESNSLNQ</sequence>
<dbReference type="Proteomes" id="UP001626550">
    <property type="component" value="Unassembled WGS sequence"/>
</dbReference>
<reference evidence="9 10" key="1">
    <citation type="submission" date="2024-11" db="EMBL/GenBank/DDBJ databases">
        <title>Adaptive evolution of stress response genes in parasites aligns with host niche diversity.</title>
        <authorList>
            <person name="Hahn C."/>
            <person name="Resl P."/>
        </authorList>
    </citation>
    <scope>NUCLEOTIDE SEQUENCE [LARGE SCALE GENOMIC DNA]</scope>
    <source>
        <strain evidence="9">EGGRZ-B1_66</strain>
        <tissue evidence="9">Body</tissue>
    </source>
</reference>
<evidence type="ECO:0000256" key="2">
    <source>
        <dbReference type="ARBA" id="ARBA00004574"/>
    </source>
</evidence>
<keyword evidence="4" id="KW-0158">Chromosome</keyword>
<evidence type="ECO:0000313" key="10">
    <source>
        <dbReference type="Proteomes" id="UP001626550"/>
    </source>
</evidence>
<dbReference type="SUPFAM" id="SSF50249">
    <property type="entry name" value="Nucleic acid-binding proteins"/>
    <property type="match status" value="1"/>
</dbReference>
<dbReference type="GO" id="GO:0000781">
    <property type="term" value="C:chromosome, telomeric region"/>
    <property type="evidence" value="ECO:0007669"/>
    <property type="project" value="UniProtKB-SubCell"/>
</dbReference>
<dbReference type="AlphaFoldDB" id="A0ABD2QL73"/>
<dbReference type="GO" id="GO:0003677">
    <property type="term" value="F:DNA binding"/>
    <property type="evidence" value="ECO:0007669"/>
    <property type="project" value="UniProtKB-KW"/>
</dbReference>
<dbReference type="Gene3D" id="2.40.50.140">
    <property type="entry name" value="Nucleic acid-binding proteins"/>
    <property type="match status" value="1"/>
</dbReference>
<dbReference type="PANTHER" id="PTHR13989">
    <property type="entry name" value="REPLICATION PROTEIN A-RELATED"/>
    <property type="match status" value="1"/>
</dbReference>
<dbReference type="PANTHER" id="PTHR13989:SF33">
    <property type="entry name" value="CST COMPLEX SUBUNIT STN1"/>
    <property type="match status" value="1"/>
</dbReference>
<keyword evidence="10" id="KW-1185">Reference proteome</keyword>
<protein>
    <recommendedName>
        <fullName evidence="3">CST complex subunit STN1</fullName>
    </recommendedName>
    <alternativeName>
        <fullName evidence="8">Suppressor of cdc thirteen homolog</fullName>
    </alternativeName>
</protein>
<dbReference type="EMBL" id="JBJKFK010000064">
    <property type="protein sequence ID" value="KAL3320283.1"/>
    <property type="molecule type" value="Genomic_DNA"/>
</dbReference>
<accession>A0ABD2QL73</accession>
<dbReference type="InterPro" id="IPR040260">
    <property type="entry name" value="RFA2-like"/>
</dbReference>
<evidence type="ECO:0000313" key="9">
    <source>
        <dbReference type="EMBL" id="KAL3320283.1"/>
    </source>
</evidence>
<evidence type="ECO:0000256" key="8">
    <source>
        <dbReference type="ARBA" id="ARBA00030039"/>
    </source>
</evidence>
<evidence type="ECO:0000256" key="3">
    <source>
        <dbReference type="ARBA" id="ARBA00017411"/>
    </source>
</evidence>
<dbReference type="InterPro" id="IPR012340">
    <property type="entry name" value="NA-bd_OB-fold"/>
</dbReference>
<evidence type="ECO:0000256" key="5">
    <source>
        <dbReference type="ARBA" id="ARBA00022895"/>
    </source>
</evidence>
<organism evidence="9 10">
    <name type="scientific">Cichlidogyrus casuarinus</name>
    <dbReference type="NCBI Taxonomy" id="1844966"/>
    <lineage>
        <taxon>Eukaryota</taxon>
        <taxon>Metazoa</taxon>
        <taxon>Spiralia</taxon>
        <taxon>Lophotrochozoa</taxon>
        <taxon>Platyhelminthes</taxon>
        <taxon>Monogenea</taxon>
        <taxon>Monopisthocotylea</taxon>
        <taxon>Dactylogyridea</taxon>
        <taxon>Ancyrocephalidae</taxon>
        <taxon>Cichlidogyrus</taxon>
    </lineage>
</organism>
<evidence type="ECO:0000256" key="4">
    <source>
        <dbReference type="ARBA" id="ARBA00022454"/>
    </source>
</evidence>
<gene>
    <name evidence="9" type="ORF">Ciccas_001055</name>
</gene>